<dbReference type="InterPro" id="IPR011008">
    <property type="entry name" value="Dimeric_a/b-barrel"/>
</dbReference>
<evidence type="ECO:0000313" key="2">
    <source>
        <dbReference type="EMBL" id="REE79735.1"/>
    </source>
</evidence>
<reference evidence="2 3" key="1">
    <citation type="submission" date="2018-08" db="EMBL/GenBank/DDBJ databases">
        <title>Genomic Encyclopedia of Type Strains, Phase III (KMG-III): the genomes of soil and plant-associated and newly described type strains.</title>
        <authorList>
            <person name="Whitman W."/>
        </authorList>
    </citation>
    <scope>NUCLEOTIDE SEQUENCE [LARGE SCALE GENOMIC DNA]</scope>
    <source>
        <strain evidence="2 3">325-5</strain>
    </source>
</reference>
<dbReference type="Proteomes" id="UP000256429">
    <property type="component" value="Unassembled WGS sequence"/>
</dbReference>
<evidence type="ECO:0000313" key="3">
    <source>
        <dbReference type="Proteomes" id="UP000256429"/>
    </source>
</evidence>
<protein>
    <submittedName>
        <fullName evidence="2">NIPSNAP protein</fullName>
    </submittedName>
</protein>
<evidence type="ECO:0000259" key="1">
    <source>
        <dbReference type="Pfam" id="PF07978"/>
    </source>
</evidence>
<dbReference type="EMBL" id="QTTQ01000012">
    <property type="protein sequence ID" value="REE79735.1"/>
    <property type="molecule type" value="Genomic_DNA"/>
</dbReference>
<feature type="domain" description="NIPSNAP" evidence="1">
    <location>
        <begin position="165"/>
        <end position="268"/>
    </location>
</feature>
<dbReference type="AlphaFoldDB" id="A0A3D9RSN5"/>
<dbReference type="Pfam" id="PF07978">
    <property type="entry name" value="NIPSNAP"/>
    <property type="match status" value="1"/>
</dbReference>
<dbReference type="Gene3D" id="3.30.70.100">
    <property type="match status" value="2"/>
</dbReference>
<dbReference type="RefSeq" id="WP_115882007.1">
    <property type="nucleotide sequence ID" value="NZ_QTTQ01000012.1"/>
</dbReference>
<organism evidence="2 3">
    <name type="scientific">Lutibacter oceani</name>
    <dbReference type="NCBI Taxonomy" id="1853311"/>
    <lineage>
        <taxon>Bacteria</taxon>
        <taxon>Pseudomonadati</taxon>
        <taxon>Bacteroidota</taxon>
        <taxon>Flavobacteriia</taxon>
        <taxon>Flavobacteriales</taxon>
        <taxon>Flavobacteriaceae</taxon>
        <taxon>Lutibacter</taxon>
    </lineage>
</organism>
<dbReference type="PROSITE" id="PS51257">
    <property type="entry name" value="PROKAR_LIPOPROTEIN"/>
    <property type="match status" value="1"/>
</dbReference>
<accession>A0A3D9RSN5</accession>
<gene>
    <name evidence="2" type="ORF">BX611_2631</name>
</gene>
<dbReference type="InterPro" id="IPR012577">
    <property type="entry name" value="NIPSNAP"/>
</dbReference>
<comment type="caution">
    <text evidence="2">The sequence shown here is derived from an EMBL/GenBank/DDBJ whole genome shotgun (WGS) entry which is preliminary data.</text>
</comment>
<proteinExistence type="predicted"/>
<name>A0A3D9RSN5_9FLAO</name>
<dbReference type="OrthoDB" id="192769at2"/>
<sequence>MRILRFIFSIVIIISTTACSQKKTPNTVAKNHLQNVREYYQLREYTFNSDEQEKTTDQFLKRAFIPALKKLDIQHIGVFKIRPEKTDSIKKIIVLIPFSSIQKFLSLEKDLAKDTLYLNAGNEYLNANYLKPPYKRMASTLMKAFKDMPMMKPSILNGPKEDRVYELRSYESPTEKYFINKLEMFNAGGEIKLFEKLEFNAVFYGEVISGAKMPNLMYMTTFENQKSRDEHWKAFVDSPEWKKLSTMPKYQNNVSNITINFLYPTEYSDY</sequence>
<dbReference type="SUPFAM" id="SSF54909">
    <property type="entry name" value="Dimeric alpha+beta barrel"/>
    <property type="match status" value="1"/>
</dbReference>
<keyword evidence="3" id="KW-1185">Reference proteome</keyword>